<dbReference type="OrthoDB" id="5239281at2759"/>
<dbReference type="EMBL" id="LCUC01000332">
    <property type="protein sequence ID" value="KKY32252.1"/>
    <property type="molecule type" value="Genomic_DNA"/>
</dbReference>
<feature type="compositionally biased region" description="Basic and acidic residues" evidence="1">
    <location>
        <begin position="106"/>
        <end position="123"/>
    </location>
</feature>
<feature type="domain" description="Myb-like DNA-binding" evidence="2">
    <location>
        <begin position="12"/>
        <end position="54"/>
    </location>
</feature>
<evidence type="ECO:0000256" key="1">
    <source>
        <dbReference type="SAM" id="MobiDB-lite"/>
    </source>
</evidence>
<name>A0A0G2FC88_9PEZI</name>
<sequence length="123" mass="13429">MASTKDSTTLNEAQTNFLALLMRNIKSKPDIDFDAVAEELGITPKSTKERFRLLSIKMGWKDGPSTPKKPTGVTKRTPAKVGSAKKVGKGKAEAMTPDVADDSDDDPSKKEDSDVIFKDEEEI</sequence>
<evidence type="ECO:0000313" key="3">
    <source>
        <dbReference type="EMBL" id="KKY32252.1"/>
    </source>
</evidence>
<protein>
    <recommendedName>
        <fullName evidence="2">Myb-like DNA-binding domain-containing protein</fullName>
    </recommendedName>
</protein>
<evidence type="ECO:0000259" key="2">
    <source>
        <dbReference type="Pfam" id="PF22980"/>
    </source>
</evidence>
<reference evidence="3 4" key="2">
    <citation type="submission" date="2015-05" db="EMBL/GenBank/DDBJ databases">
        <authorList>
            <person name="Morales-Cruz A."/>
            <person name="Amrine K.C."/>
            <person name="Cantu D."/>
        </authorList>
    </citation>
    <scope>NUCLEOTIDE SEQUENCE [LARGE SCALE GENOMIC DNA]</scope>
    <source>
        <strain evidence="3">DA912</strain>
    </source>
</reference>
<proteinExistence type="predicted"/>
<feature type="region of interest" description="Disordered" evidence="1">
    <location>
        <begin position="59"/>
        <end position="123"/>
    </location>
</feature>
<dbReference type="STRING" id="1214573.A0A0G2FC88"/>
<comment type="caution">
    <text evidence="3">The sequence shown here is derived from an EMBL/GenBank/DDBJ whole genome shotgun (WGS) entry which is preliminary data.</text>
</comment>
<accession>A0A0G2FC88</accession>
<reference evidence="3 4" key="1">
    <citation type="submission" date="2015-05" db="EMBL/GenBank/DDBJ databases">
        <title>Distinctive expansion of gene families associated with plant cell wall degradation and secondary metabolism in the genomes of grapevine trunk pathogens.</title>
        <authorList>
            <person name="Lawrence D.P."/>
            <person name="Travadon R."/>
            <person name="Rolshausen P.E."/>
            <person name="Baumgartner K."/>
        </authorList>
    </citation>
    <scope>NUCLEOTIDE SEQUENCE [LARGE SCALE GENOMIC DNA]</scope>
    <source>
        <strain evidence="3">DA912</strain>
    </source>
</reference>
<organism evidence="3 4">
    <name type="scientific">Diaporthe ampelina</name>
    <dbReference type="NCBI Taxonomy" id="1214573"/>
    <lineage>
        <taxon>Eukaryota</taxon>
        <taxon>Fungi</taxon>
        <taxon>Dikarya</taxon>
        <taxon>Ascomycota</taxon>
        <taxon>Pezizomycotina</taxon>
        <taxon>Sordariomycetes</taxon>
        <taxon>Sordariomycetidae</taxon>
        <taxon>Diaporthales</taxon>
        <taxon>Diaporthaceae</taxon>
        <taxon>Diaporthe</taxon>
    </lineage>
</organism>
<dbReference type="Pfam" id="PF22980">
    <property type="entry name" value="Myb_DNA-bind_8"/>
    <property type="match status" value="1"/>
</dbReference>
<keyword evidence="4" id="KW-1185">Reference proteome</keyword>
<dbReference type="AlphaFoldDB" id="A0A0G2FC88"/>
<evidence type="ECO:0000313" key="4">
    <source>
        <dbReference type="Proteomes" id="UP000034680"/>
    </source>
</evidence>
<gene>
    <name evidence="3" type="ORF">UCDDA912_g07793</name>
</gene>
<dbReference type="Proteomes" id="UP000034680">
    <property type="component" value="Unassembled WGS sequence"/>
</dbReference>
<dbReference type="InterPro" id="IPR054505">
    <property type="entry name" value="Myb_DNA-bind_8"/>
</dbReference>